<organism evidence="3 4">
    <name type="scientific">Paenibacillus rhizovicinus</name>
    <dbReference type="NCBI Taxonomy" id="2704463"/>
    <lineage>
        <taxon>Bacteria</taxon>
        <taxon>Bacillati</taxon>
        <taxon>Bacillota</taxon>
        <taxon>Bacilli</taxon>
        <taxon>Bacillales</taxon>
        <taxon>Paenibacillaceae</taxon>
        <taxon>Paenibacillus</taxon>
    </lineage>
</organism>
<dbReference type="InterPro" id="IPR007345">
    <property type="entry name" value="Polysacch_pyruvyl_Trfase"/>
</dbReference>
<keyword evidence="3" id="KW-0808">Transferase</keyword>
<dbReference type="AlphaFoldDB" id="A0A6C0NXQ8"/>
<sequence length="382" mass="42490">MRKVLYLAWIGFNNLGDEWMWEMFKAMADAHLSEDEYVVIPSLPKEEWKKVSQYDTIVLGGGSLIVPGYVDLVHDALELGKTIVIWGSGHDRLHQWAPSQDGQLKPEKAVESPAYRQKLKAIMEQSAYCAVRGPWTLDYLASLDALPKHIAMSGDPAMLMNAPMPASALQPASPASQPEAASQAESASQPASPLQPADNVQGQVRTIGINWGTTYNRLYGGSEERVEDQLADTCRSLLRLGYRLHLYSVWGPDQEALARLYRKLGQDERITFDPKVHAAAEYVRLMSGFEATINFKLHANLLSAAANVPFVCIGYRFKGFDLMHGLDLADWIVPADDPRLAEKLTEKVQAAAAWRDGYIGKLEAGREAAYQALVTPFRKRLF</sequence>
<feature type="region of interest" description="Disordered" evidence="1">
    <location>
        <begin position="166"/>
        <end position="199"/>
    </location>
</feature>
<dbReference type="PANTHER" id="PTHR36836:SF1">
    <property type="entry name" value="COLANIC ACID BIOSYNTHESIS PROTEIN WCAK"/>
    <property type="match status" value="1"/>
</dbReference>
<dbReference type="Pfam" id="PF04230">
    <property type="entry name" value="PS_pyruv_trans"/>
    <property type="match status" value="1"/>
</dbReference>
<evidence type="ECO:0000259" key="2">
    <source>
        <dbReference type="Pfam" id="PF04230"/>
    </source>
</evidence>
<evidence type="ECO:0000313" key="3">
    <source>
        <dbReference type="EMBL" id="QHW31010.1"/>
    </source>
</evidence>
<keyword evidence="4" id="KW-1185">Reference proteome</keyword>
<dbReference type="KEGG" id="prz:GZH47_09195"/>
<evidence type="ECO:0000256" key="1">
    <source>
        <dbReference type="SAM" id="MobiDB-lite"/>
    </source>
</evidence>
<accession>A0A6C0NXQ8</accession>
<dbReference type="RefSeq" id="WP_162639819.1">
    <property type="nucleotide sequence ID" value="NZ_CP048286.1"/>
</dbReference>
<evidence type="ECO:0000313" key="4">
    <source>
        <dbReference type="Proteomes" id="UP000479114"/>
    </source>
</evidence>
<name>A0A6C0NXQ8_9BACL</name>
<dbReference type="PANTHER" id="PTHR36836">
    <property type="entry name" value="COLANIC ACID BIOSYNTHESIS PROTEIN WCAK"/>
    <property type="match status" value="1"/>
</dbReference>
<dbReference type="Proteomes" id="UP000479114">
    <property type="component" value="Chromosome"/>
</dbReference>
<feature type="domain" description="Polysaccharide pyruvyl transferase" evidence="2">
    <location>
        <begin position="14"/>
        <end position="315"/>
    </location>
</feature>
<proteinExistence type="predicted"/>
<dbReference type="EMBL" id="CP048286">
    <property type="protein sequence ID" value="QHW31010.1"/>
    <property type="molecule type" value="Genomic_DNA"/>
</dbReference>
<reference evidence="3 4" key="1">
    <citation type="submission" date="2020-02" db="EMBL/GenBank/DDBJ databases">
        <title>Paenibacillus sp. nov., isolated from rhizosphere soil of tomato.</title>
        <authorList>
            <person name="Weon H.-Y."/>
            <person name="Lee S.A."/>
        </authorList>
    </citation>
    <scope>NUCLEOTIDE SEQUENCE [LARGE SCALE GENOMIC DNA]</scope>
    <source>
        <strain evidence="3 4">14171R-81</strain>
    </source>
</reference>
<dbReference type="GO" id="GO:0016740">
    <property type="term" value="F:transferase activity"/>
    <property type="evidence" value="ECO:0007669"/>
    <property type="project" value="UniProtKB-KW"/>
</dbReference>
<protein>
    <submittedName>
        <fullName evidence="3">Polysaccharide pyruvyl transferase family protein</fullName>
    </submittedName>
</protein>
<feature type="compositionally biased region" description="Low complexity" evidence="1">
    <location>
        <begin position="166"/>
        <end position="197"/>
    </location>
</feature>
<gene>
    <name evidence="3" type="ORF">GZH47_09195</name>
</gene>